<dbReference type="Proteomes" id="UP001218362">
    <property type="component" value="Chromosome"/>
</dbReference>
<gene>
    <name evidence="2" type="ORF">P0Y56_13460</name>
</gene>
<dbReference type="GO" id="GO:0016462">
    <property type="term" value="F:pyrophosphatase activity"/>
    <property type="evidence" value="ECO:0007669"/>
    <property type="project" value="TreeGrafter"/>
</dbReference>
<proteinExistence type="predicted"/>
<dbReference type="PANTHER" id="PTHR30005">
    <property type="entry name" value="EXOPOLYPHOSPHATASE"/>
    <property type="match status" value="1"/>
</dbReference>
<sequence length="513" mass="55216">MIGDRDTAFPSTVPHRAVLDIGSNTVRLVVYGGAQRAPTALLNERVTARLGAELLHSGRIPEGAIGVALQGLRRYRRILTDLQIEDVDVIATAAARLAENGPAFLDQVRACGFEPLLLSGEEEARTSAMGVIGAFPGARGVVADLGGGSLELVEIRDGQCTHGVSLPLGALMLGELRAEGPHAFKHKIAKALKHEDWAHAMSEPLYMVGGTWRALASYAMEQLDHPLTDPHGFELEGKEALRLAKRMRDADPARLDLSRISEMRAGMLPDAAALLCVLLGKLEPPKLIFSSWGLREGRLYDRLDGAARAQDPLLAGVASFCAPRGGPPTLATQIAGWTVDALPRGGRGSERVRLAATMLALASMQIEPNLRVRQAINWALYKRWMDLDDGSRAMLAAAVSANCGVTELPKQLYRLSDARMLDEALCWGLAIRLARRLGGGSRRSLRNTALAISGKKLVLYLGESHADLWADHVEQDLANLAARLGLKPTYRVVPNDDLLGQAGLGIQVPELEG</sequence>
<evidence type="ECO:0000259" key="1">
    <source>
        <dbReference type="Pfam" id="PF02541"/>
    </source>
</evidence>
<dbReference type="CDD" id="cd24052">
    <property type="entry name" value="ASKHA_NBD_HpPPX-GppA-like"/>
    <property type="match status" value="1"/>
</dbReference>
<evidence type="ECO:0000313" key="3">
    <source>
        <dbReference type="Proteomes" id="UP001218362"/>
    </source>
</evidence>
<dbReference type="Gene3D" id="3.30.420.40">
    <property type="match status" value="1"/>
</dbReference>
<dbReference type="EMBL" id="CP119316">
    <property type="protein sequence ID" value="WEK46022.1"/>
    <property type="molecule type" value="Genomic_DNA"/>
</dbReference>
<dbReference type="Gene3D" id="3.30.420.150">
    <property type="entry name" value="Exopolyphosphatase. Domain 2"/>
    <property type="match status" value="1"/>
</dbReference>
<evidence type="ECO:0000313" key="2">
    <source>
        <dbReference type="EMBL" id="WEK46022.1"/>
    </source>
</evidence>
<dbReference type="InterPro" id="IPR043129">
    <property type="entry name" value="ATPase_NBD"/>
</dbReference>
<dbReference type="SUPFAM" id="SSF53067">
    <property type="entry name" value="Actin-like ATPase domain"/>
    <property type="match status" value="2"/>
</dbReference>
<feature type="domain" description="Ppx/GppA phosphatase N-terminal" evidence="1">
    <location>
        <begin position="34"/>
        <end position="304"/>
    </location>
</feature>
<reference evidence="2" key="1">
    <citation type="submission" date="2023-03" db="EMBL/GenBank/DDBJ databases">
        <title>Andean soil-derived lignocellulolytic bacterial consortium as a source of novel taxa and putative plastic-active enzymes.</title>
        <authorList>
            <person name="Diaz-Garcia L."/>
            <person name="Chuvochina M."/>
            <person name="Feuerriegel G."/>
            <person name="Bunk B."/>
            <person name="Sproer C."/>
            <person name="Streit W.R."/>
            <person name="Rodriguez L.M."/>
            <person name="Overmann J."/>
            <person name="Jimenez D.J."/>
        </authorList>
    </citation>
    <scope>NUCLEOTIDE SEQUENCE</scope>
    <source>
        <strain evidence="2">MAG 26</strain>
    </source>
</reference>
<organism evidence="2 3">
    <name type="scientific">Candidatus Andeanibacterium colombiense</name>
    <dbReference type="NCBI Taxonomy" id="3121345"/>
    <lineage>
        <taxon>Bacteria</taxon>
        <taxon>Pseudomonadati</taxon>
        <taxon>Pseudomonadota</taxon>
        <taxon>Alphaproteobacteria</taxon>
        <taxon>Sphingomonadales</taxon>
        <taxon>Sphingomonadaceae</taxon>
        <taxon>Candidatus Andeanibacterium</taxon>
    </lineage>
</organism>
<accession>A0AAJ5X7H4</accession>
<dbReference type="Gene3D" id="1.10.3210.10">
    <property type="entry name" value="Hypothetical protein af1432"/>
    <property type="match status" value="1"/>
</dbReference>
<dbReference type="Pfam" id="PF02541">
    <property type="entry name" value="Ppx-GppA"/>
    <property type="match status" value="1"/>
</dbReference>
<dbReference type="PANTHER" id="PTHR30005:SF0">
    <property type="entry name" value="RETROGRADE REGULATION PROTEIN 2"/>
    <property type="match status" value="1"/>
</dbReference>
<dbReference type="InterPro" id="IPR050273">
    <property type="entry name" value="GppA/Ppx_hydrolase"/>
</dbReference>
<name>A0AAJ5X7H4_9SPHN</name>
<dbReference type="InterPro" id="IPR003695">
    <property type="entry name" value="Ppx_GppA_N"/>
</dbReference>
<dbReference type="AlphaFoldDB" id="A0AAJ5X7H4"/>
<dbReference type="KEGG" id="acob:P0Y56_13460"/>
<protein>
    <submittedName>
        <fullName evidence="2">Ppx/GppA family phosphatase</fullName>
    </submittedName>
</protein>